<dbReference type="OrthoDB" id="5279542at2759"/>
<keyword evidence="4" id="KW-1185">Reference proteome</keyword>
<dbReference type="EMBL" id="LJZO01000046">
    <property type="protein sequence ID" value="ROV91021.1"/>
    <property type="molecule type" value="Genomic_DNA"/>
</dbReference>
<comment type="caution">
    <text evidence="3">The sequence shown here is derived from an EMBL/GenBank/DDBJ whole genome shotgun (WGS) entry which is preliminary data.</text>
</comment>
<keyword evidence="2" id="KW-1133">Transmembrane helix</keyword>
<accession>A0A423VJ39</accession>
<sequence>MPLYALPYPIVSFLWEIAEVTLIIRRHGHDKGLRSGVHAAVESILCLSGTGVAAYWIFITGSIARNAYDLADPLWNEDMESTVYEINSWVTLGYFWGTMVLITSTCQLALFVLSCMEVRDKTRNQIIRKRKEHKKHVSEFLRLIESRGQNPEDLLRSLEARPYETTGHRRFKPYSAIGLATFRQHPVEMVAERLPLEMEGSRAAAGETAPAPAAVKPDEMEVSPLSPLENNISEMLPFISDRIAET</sequence>
<dbReference type="AlphaFoldDB" id="A0A423VJ39"/>
<dbReference type="Proteomes" id="UP000284375">
    <property type="component" value="Unassembled WGS sequence"/>
</dbReference>
<evidence type="ECO:0000256" key="1">
    <source>
        <dbReference type="SAM" id="MobiDB-lite"/>
    </source>
</evidence>
<organism evidence="3 4">
    <name type="scientific">Cytospora chrysosperma</name>
    <name type="common">Cytospora canker fungus</name>
    <name type="synonym">Sphaeria chrysosperma</name>
    <dbReference type="NCBI Taxonomy" id="252740"/>
    <lineage>
        <taxon>Eukaryota</taxon>
        <taxon>Fungi</taxon>
        <taxon>Dikarya</taxon>
        <taxon>Ascomycota</taxon>
        <taxon>Pezizomycotina</taxon>
        <taxon>Sordariomycetes</taxon>
        <taxon>Sordariomycetidae</taxon>
        <taxon>Diaporthales</taxon>
        <taxon>Cytosporaceae</taxon>
        <taxon>Cytospora</taxon>
    </lineage>
</organism>
<feature type="region of interest" description="Disordered" evidence="1">
    <location>
        <begin position="200"/>
        <end position="219"/>
    </location>
</feature>
<evidence type="ECO:0000313" key="3">
    <source>
        <dbReference type="EMBL" id="ROV91021.1"/>
    </source>
</evidence>
<gene>
    <name evidence="3" type="ORF">VSDG_07693</name>
</gene>
<feature type="transmembrane region" description="Helical" evidence="2">
    <location>
        <begin position="6"/>
        <end position="24"/>
    </location>
</feature>
<name>A0A423VJ39_CYTCH</name>
<evidence type="ECO:0000256" key="2">
    <source>
        <dbReference type="SAM" id="Phobius"/>
    </source>
</evidence>
<reference evidence="3 4" key="1">
    <citation type="submission" date="2015-09" db="EMBL/GenBank/DDBJ databases">
        <title>Host preference determinants of Valsa canker pathogens revealed by comparative genomics.</title>
        <authorList>
            <person name="Yin Z."/>
            <person name="Huang L."/>
        </authorList>
    </citation>
    <scope>NUCLEOTIDE SEQUENCE [LARGE SCALE GENOMIC DNA]</scope>
    <source>
        <strain evidence="3 4">YSFL</strain>
    </source>
</reference>
<feature type="compositionally biased region" description="Low complexity" evidence="1">
    <location>
        <begin position="203"/>
        <end position="214"/>
    </location>
</feature>
<feature type="transmembrane region" description="Helical" evidence="2">
    <location>
        <begin position="36"/>
        <end position="58"/>
    </location>
</feature>
<keyword evidence="2" id="KW-0472">Membrane</keyword>
<feature type="transmembrane region" description="Helical" evidence="2">
    <location>
        <begin position="94"/>
        <end position="113"/>
    </location>
</feature>
<proteinExistence type="predicted"/>
<keyword evidence="2" id="KW-0812">Transmembrane</keyword>
<evidence type="ECO:0000313" key="4">
    <source>
        <dbReference type="Proteomes" id="UP000284375"/>
    </source>
</evidence>
<protein>
    <submittedName>
        <fullName evidence="3">Uncharacterized protein</fullName>
    </submittedName>
</protein>